<accession>A0A369TEG7</accession>
<sequence>MRLVIEKSDFQRLSTTTQDELLRTLSGRAGTAGAAANGAGAAVAGAAKKPRFRWRKPVDLTPDLTARLMHGLSDSHKERLKLFAENGGRVSMKELLELTGDSDVRALSHFEGALTRRLRRLVNDTEKAAYLIGWDYDSTKWSEDRTQIVDGIYYVSDATVRCLREYFELD</sequence>
<dbReference type="EMBL" id="QPMH01000004">
    <property type="protein sequence ID" value="RDD62765.1"/>
    <property type="molecule type" value="Genomic_DNA"/>
</dbReference>
<reference evidence="1 2" key="1">
    <citation type="submission" date="2018-07" db="EMBL/GenBank/DDBJ databases">
        <title>Venubactetium sediminum gen. nov., sp. nov., isolated from a marine solar saltern.</title>
        <authorList>
            <person name="Wang S."/>
        </authorList>
    </citation>
    <scope>NUCLEOTIDE SEQUENCE [LARGE SCALE GENOMIC DNA]</scope>
    <source>
        <strain evidence="1 2">WD2A32</strain>
    </source>
</reference>
<protein>
    <submittedName>
        <fullName evidence="1">Uncharacterized protein</fullName>
    </submittedName>
</protein>
<evidence type="ECO:0000313" key="2">
    <source>
        <dbReference type="Proteomes" id="UP000253941"/>
    </source>
</evidence>
<gene>
    <name evidence="1" type="ORF">DRB17_06295</name>
</gene>
<proteinExistence type="predicted"/>
<keyword evidence="2" id="KW-1185">Reference proteome</keyword>
<organism evidence="1 2">
    <name type="scientific">Ferruginivarius sediminum</name>
    <dbReference type="NCBI Taxonomy" id="2661937"/>
    <lineage>
        <taxon>Bacteria</taxon>
        <taxon>Pseudomonadati</taxon>
        <taxon>Pseudomonadota</taxon>
        <taxon>Alphaproteobacteria</taxon>
        <taxon>Rhodospirillales</taxon>
        <taxon>Rhodospirillaceae</taxon>
        <taxon>Ferruginivarius</taxon>
    </lineage>
</organism>
<name>A0A369TEG7_9PROT</name>
<dbReference type="Proteomes" id="UP000253941">
    <property type="component" value="Unassembled WGS sequence"/>
</dbReference>
<comment type="caution">
    <text evidence="1">The sequence shown here is derived from an EMBL/GenBank/DDBJ whole genome shotgun (WGS) entry which is preliminary data.</text>
</comment>
<dbReference type="RefSeq" id="WP_114581340.1">
    <property type="nucleotide sequence ID" value="NZ_QPMH01000004.1"/>
</dbReference>
<evidence type="ECO:0000313" key="1">
    <source>
        <dbReference type="EMBL" id="RDD62765.1"/>
    </source>
</evidence>
<dbReference type="AlphaFoldDB" id="A0A369TEG7"/>